<dbReference type="InterPro" id="IPR006059">
    <property type="entry name" value="SBP"/>
</dbReference>
<evidence type="ECO:0000256" key="2">
    <source>
        <dbReference type="ARBA" id="ARBA00022729"/>
    </source>
</evidence>
<name>A0A5C4SX83_9BACL</name>
<dbReference type="RefSeq" id="WP_139607061.1">
    <property type="nucleotide sequence ID" value="NZ_VDCQ01000083.1"/>
</dbReference>
<evidence type="ECO:0000256" key="5">
    <source>
        <dbReference type="ARBA" id="ARBA00023288"/>
    </source>
</evidence>
<keyword evidence="5" id="KW-0449">Lipoprotein</keyword>
<feature type="chain" id="PRO_5039312876" evidence="6">
    <location>
        <begin position="22"/>
        <end position="526"/>
    </location>
</feature>
<keyword evidence="1" id="KW-1003">Cell membrane</keyword>
<keyword evidence="2 6" id="KW-0732">Signal</keyword>
<comment type="caution">
    <text evidence="7">The sequence shown here is derived from an EMBL/GenBank/DDBJ whole genome shotgun (WGS) entry which is preliminary data.</text>
</comment>
<gene>
    <name evidence="7" type="ORF">FE784_35920</name>
</gene>
<dbReference type="Pfam" id="PF01547">
    <property type="entry name" value="SBP_bac_1"/>
    <property type="match status" value="1"/>
</dbReference>
<accession>A0A5C4SX83</accession>
<dbReference type="InterPro" id="IPR050490">
    <property type="entry name" value="Bact_solute-bd_prot1"/>
</dbReference>
<dbReference type="OrthoDB" id="2501893at2"/>
<proteinExistence type="predicted"/>
<evidence type="ECO:0000256" key="4">
    <source>
        <dbReference type="ARBA" id="ARBA00023139"/>
    </source>
</evidence>
<sequence length="526" mass="58966">MKQRKPQKLLFTVLLSGALLAAGCAKEETGKTGAEPGPSQQSKEPRNIHVLLSHANAPYAMKAGADDPYVKEMSKLSGTNLKFEFLGHGGDFTKQMSIRFASAELPDLIRTDSIQSSMHKGALEQGVFTELGPLIDKYAPNLKNKLPKDIWQSPKLSKDGKIYGIPALTAMNTNRVVYIRQDWLDKLGMQQPKTLDDYLKYFEAVKQQDMNGNGDANDEYGFYVRENLDHSLFFFQEFNAHPEVWQMRNGQLTPNIIAPEMKEAIAFWRMLYEKGYINPNLFTNKSADWGAGIRQGKAGSWTHAVTNYNLDWAVDKFADKDKVKLSMIAPPEGPKGKGLMPVTDQIYFVWVIPAKTKNPEEIVKFLDWAWSDKAETFLDFGIKDKNYTEQGGQIQWDPNAPANSADSAYNFYQLSINPRGDGRMETKIVEKSPDAAALKSGMKIAADAGFKHDSLHMPQLESLNTHPELVPGTGSGTLFLEMFAKVVTGKEELDPAFDKFVAEWKKRGGDAAIKEATNWYNTFHKK</sequence>
<organism evidence="7 8">
    <name type="scientific">Paenibacillus hemerocallicola</name>
    <dbReference type="NCBI Taxonomy" id="1172614"/>
    <lineage>
        <taxon>Bacteria</taxon>
        <taxon>Bacillati</taxon>
        <taxon>Bacillota</taxon>
        <taxon>Bacilli</taxon>
        <taxon>Bacillales</taxon>
        <taxon>Paenibacillaceae</taxon>
        <taxon>Paenibacillus</taxon>
    </lineage>
</organism>
<dbReference type="AlphaFoldDB" id="A0A5C4SX83"/>
<dbReference type="PROSITE" id="PS51257">
    <property type="entry name" value="PROKAR_LIPOPROTEIN"/>
    <property type="match status" value="1"/>
</dbReference>
<evidence type="ECO:0000256" key="3">
    <source>
        <dbReference type="ARBA" id="ARBA00023136"/>
    </source>
</evidence>
<dbReference type="EMBL" id="VDCQ01000083">
    <property type="protein sequence ID" value="TNJ60494.1"/>
    <property type="molecule type" value="Genomic_DNA"/>
</dbReference>
<dbReference type="PANTHER" id="PTHR43649">
    <property type="entry name" value="ARABINOSE-BINDING PROTEIN-RELATED"/>
    <property type="match status" value="1"/>
</dbReference>
<feature type="signal peptide" evidence="6">
    <location>
        <begin position="1"/>
        <end position="21"/>
    </location>
</feature>
<evidence type="ECO:0000256" key="1">
    <source>
        <dbReference type="ARBA" id="ARBA00022475"/>
    </source>
</evidence>
<dbReference type="PANTHER" id="PTHR43649:SF33">
    <property type="entry name" value="POLYGALACTURONAN_RHAMNOGALACTURONAN-BINDING PROTEIN YTCQ"/>
    <property type="match status" value="1"/>
</dbReference>
<evidence type="ECO:0000313" key="8">
    <source>
        <dbReference type="Proteomes" id="UP000307943"/>
    </source>
</evidence>
<reference evidence="7 8" key="1">
    <citation type="submission" date="2019-05" db="EMBL/GenBank/DDBJ databases">
        <title>We sequenced the genome of Paenibacillus hemerocallicola KCTC 33185 for further insight into its adaptation and study the phylogeny of Paenibacillus.</title>
        <authorList>
            <person name="Narsing Rao M.P."/>
        </authorList>
    </citation>
    <scope>NUCLEOTIDE SEQUENCE [LARGE SCALE GENOMIC DNA]</scope>
    <source>
        <strain evidence="7 8">KCTC 33185</strain>
    </source>
</reference>
<evidence type="ECO:0000256" key="6">
    <source>
        <dbReference type="SAM" id="SignalP"/>
    </source>
</evidence>
<keyword evidence="4" id="KW-0564">Palmitate</keyword>
<dbReference type="Gene3D" id="3.40.190.10">
    <property type="entry name" value="Periplasmic binding protein-like II"/>
    <property type="match status" value="2"/>
</dbReference>
<keyword evidence="8" id="KW-1185">Reference proteome</keyword>
<dbReference type="Proteomes" id="UP000307943">
    <property type="component" value="Unassembled WGS sequence"/>
</dbReference>
<evidence type="ECO:0000313" key="7">
    <source>
        <dbReference type="EMBL" id="TNJ60494.1"/>
    </source>
</evidence>
<keyword evidence="3" id="KW-0472">Membrane</keyword>
<dbReference type="SUPFAM" id="SSF53850">
    <property type="entry name" value="Periplasmic binding protein-like II"/>
    <property type="match status" value="1"/>
</dbReference>
<protein>
    <submittedName>
        <fullName evidence="7">Extracellular solute-binding protein</fullName>
    </submittedName>
</protein>